<dbReference type="PANTHER" id="PTHR36440:SF1">
    <property type="entry name" value="PUTATIVE (AFU_ORTHOLOGUE AFUA_8G07350)-RELATED"/>
    <property type="match status" value="1"/>
</dbReference>
<dbReference type="Gene3D" id="2.60.120.10">
    <property type="entry name" value="Jelly Rolls"/>
    <property type="match status" value="1"/>
</dbReference>
<organism evidence="2 3">
    <name type="scientific">Streptacidiphilus cavernicola</name>
    <dbReference type="NCBI Taxonomy" id="3342716"/>
    <lineage>
        <taxon>Bacteria</taxon>
        <taxon>Bacillati</taxon>
        <taxon>Actinomycetota</taxon>
        <taxon>Actinomycetes</taxon>
        <taxon>Kitasatosporales</taxon>
        <taxon>Streptomycetaceae</taxon>
        <taxon>Streptacidiphilus</taxon>
    </lineage>
</organism>
<dbReference type="PANTHER" id="PTHR36440">
    <property type="entry name" value="PUTATIVE (AFU_ORTHOLOGUE AFUA_8G07350)-RELATED"/>
    <property type="match status" value="1"/>
</dbReference>
<reference evidence="2 3" key="1">
    <citation type="submission" date="2024-09" db="EMBL/GenBank/DDBJ databases">
        <authorList>
            <person name="Lee S.D."/>
        </authorList>
    </citation>
    <scope>NUCLEOTIDE SEQUENCE [LARGE SCALE GENOMIC DNA]</scope>
    <source>
        <strain evidence="2 3">N1-5</strain>
    </source>
</reference>
<dbReference type="InterPro" id="IPR011051">
    <property type="entry name" value="RmlC_Cupin_sf"/>
</dbReference>
<dbReference type="Pfam" id="PF07883">
    <property type="entry name" value="Cupin_2"/>
    <property type="match status" value="1"/>
</dbReference>
<dbReference type="InterPro" id="IPR014710">
    <property type="entry name" value="RmlC-like_jellyroll"/>
</dbReference>
<name>A0ABV6UNL6_9ACTN</name>
<evidence type="ECO:0000313" key="3">
    <source>
        <dbReference type="Proteomes" id="UP001592528"/>
    </source>
</evidence>
<dbReference type="SUPFAM" id="SSF51182">
    <property type="entry name" value="RmlC-like cupins"/>
    <property type="match status" value="1"/>
</dbReference>
<keyword evidence="3" id="KW-1185">Reference proteome</keyword>
<dbReference type="RefSeq" id="WP_051724832.1">
    <property type="nucleotide sequence ID" value="NZ_JBHEZZ010000008.1"/>
</dbReference>
<dbReference type="Proteomes" id="UP001592528">
    <property type="component" value="Unassembled WGS sequence"/>
</dbReference>
<sequence>MSELPGPTGRLIATRDIRPAAVPGHSFRVVADGSVTAGAFSLTESESPKGAAVPPHAHDRSVECFYVLDGAYLLTVSGTSHEVGPGGFLLVPRGAPHQFEVVEGEARAMVLFTPAGFEEVFRQMPAIFGTPGEPGPAWVRANEEAATRLLDGTGPGPAALVRGPGGGRSDPVTLADAGATGTGLRISLHDGDPLGARWAPGPSATAVYVLAGRYRFDLPGASTVVAADEYLSLPQASQVQALALNAGSRALVLHSGA</sequence>
<dbReference type="InterPro" id="IPR053146">
    <property type="entry name" value="QDO-like"/>
</dbReference>
<comment type="caution">
    <text evidence="2">The sequence shown here is derived from an EMBL/GenBank/DDBJ whole genome shotgun (WGS) entry which is preliminary data.</text>
</comment>
<proteinExistence type="predicted"/>
<gene>
    <name evidence="2" type="ORF">ACEZDJ_17295</name>
</gene>
<accession>A0ABV6UNL6</accession>
<feature type="domain" description="Cupin type-2" evidence="1">
    <location>
        <begin position="48"/>
        <end position="112"/>
    </location>
</feature>
<dbReference type="InterPro" id="IPR013096">
    <property type="entry name" value="Cupin_2"/>
</dbReference>
<dbReference type="EMBL" id="JBHEZZ010000008">
    <property type="protein sequence ID" value="MFC1403048.1"/>
    <property type="molecule type" value="Genomic_DNA"/>
</dbReference>
<protein>
    <submittedName>
        <fullName evidence="2">Cupin domain-containing protein</fullName>
    </submittedName>
</protein>
<evidence type="ECO:0000259" key="1">
    <source>
        <dbReference type="Pfam" id="PF07883"/>
    </source>
</evidence>
<evidence type="ECO:0000313" key="2">
    <source>
        <dbReference type="EMBL" id="MFC1403048.1"/>
    </source>
</evidence>